<reference evidence="2 3" key="1">
    <citation type="submission" date="2019-06" db="EMBL/GenBank/DDBJ databases">
        <authorList>
            <person name="Rodrigo-Torres L."/>
            <person name="Arahal R. D."/>
            <person name="Lucena T."/>
        </authorList>
    </citation>
    <scope>NUCLEOTIDE SEQUENCE [LARGE SCALE GENOMIC DNA]</scope>
    <source>
        <strain evidence="2 3">SB0023/3</strain>
    </source>
</reference>
<evidence type="ECO:0000256" key="1">
    <source>
        <dbReference type="SAM" id="Phobius"/>
    </source>
</evidence>
<keyword evidence="1" id="KW-1133">Transmembrane helix</keyword>
<gene>
    <name evidence="2" type="ORF">MET9862_05432</name>
</gene>
<accession>A0A509EMV8</accession>
<dbReference type="EMBL" id="CABFPH010000159">
    <property type="protein sequence ID" value="VUD74799.1"/>
    <property type="molecule type" value="Genomic_DNA"/>
</dbReference>
<organism evidence="2 3">
    <name type="scientific">Methylobacterium symbioticum</name>
    <dbReference type="NCBI Taxonomy" id="2584084"/>
    <lineage>
        <taxon>Bacteria</taxon>
        <taxon>Pseudomonadati</taxon>
        <taxon>Pseudomonadota</taxon>
        <taxon>Alphaproteobacteria</taxon>
        <taxon>Hyphomicrobiales</taxon>
        <taxon>Methylobacteriaceae</taxon>
        <taxon>Methylobacterium</taxon>
    </lineage>
</organism>
<dbReference type="RefSeq" id="WP_142586058.1">
    <property type="nucleotide sequence ID" value="NZ_CABFPH010000159.1"/>
</dbReference>
<keyword evidence="1" id="KW-0812">Transmembrane</keyword>
<evidence type="ECO:0000313" key="2">
    <source>
        <dbReference type="EMBL" id="VUD74799.1"/>
    </source>
</evidence>
<feature type="transmembrane region" description="Helical" evidence="1">
    <location>
        <begin position="28"/>
        <end position="46"/>
    </location>
</feature>
<sequence>MNIAAALALQSIPFAGLAIAVSERREILLVSYVSALGILLSVIAMIDDYHGFSQVFGLAADALQ</sequence>
<dbReference type="AlphaFoldDB" id="A0A509EMV8"/>
<name>A0A509EMV8_9HYPH</name>
<proteinExistence type="predicted"/>
<dbReference type="OrthoDB" id="8004709at2"/>
<dbReference type="Proteomes" id="UP000410984">
    <property type="component" value="Unassembled WGS sequence"/>
</dbReference>
<keyword evidence="3" id="KW-1185">Reference proteome</keyword>
<keyword evidence="1" id="KW-0472">Membrane</keyword>
<protein>
    <submittedName>
        <fullName evidence="2">Uncharacterized protein</fullName>
    </submittedName>
</protein>
<evidence type="ECO:0000313" key="3">
    <source>
        <dbReference type="Proteomes" id="UP000410984"/>
    </source>
</evidence>